<accession>A0AAP3A6G9</accession>
<dbReference type="EMBL" id="JAOVKC010000313">
    <property type="protein sequence ID" value="MCV5625294.1"/>
    <property type="molecule type" value="Genomic_DNA"/>
</dbReference>
<evidence type="ECO:0000313" key="1">
    <source>
        <dbReference type="EMBL" id="MCV5625294.1"/>
    </source>
</evidence>
<name>A0AAP3A6G9_ECOLX</name>
<dbReference type="AlphaFoldDB" id="A0AAP3A6G9"/>
<evidence type="ECO:0000313" key="2">
    <source>
        <dbReference type="Proteomes" id="UP001208624"/>
    </source>
</evidence>
<sequence>SLLLGATETSSFSLHEPSVFFKNFSTAQSPRNPEKNLFLQILAYLRESFAVGGAVTTATARVRVPLPAQRVSSTADT</sequence>
<gene>
    <name evidence="1" type="ORF">OFN31_26940</name>
</gene>
<dbReference type="Proteomes" id="UP001208624">
    <property type="component" value="Unassembled WGS sequence"/>
</dbReference>
<protein>
    <submittedName>
        <fullName evidence="1">Uncharacterized protein</fullName>
    </submittedName>
</protein>
<feature type="non-terminal residue" evidence="1">
    <location>
        <position position="1"/>
    </location>
</feature>
<comment type="caution">
    <text evidence="1">The sequence shown here is derived from an EMBL/GenBank/DDBJ whole genome shotgun (WGS) entry which is preliminary data.</text>
</comment>
<proteinExistence type="predicted"/>
<reference evidence="1" key="1">
    <citation type="submission" date="2023-06" db="EMBL/GenBank/DDBJ databases">
        <title>Deciphering the underlying mechanisms mediating the transmission of blaNDM gene from human to animals in China.</title>
        <authorList>
            <person name="Chen K."/>
            <person name="Chen S."/>
        </authorList>
    </citation>
    <scope>NUCLEOTIDE SEQUENCE</scope>
    <source>
        <strain evidence="1">1199</strain>
    </source>
</reference>
<organism evidence="1 2">
    <name type="scientific">Escherichia coli</name>
    <dbReference type="NCBI Taxonomy" id="562"/>
    <lineage>
        <taxon>Bacteria</taxon>
        <taxon>Pseudomonadati</taxon>
        <taxon>Pseudomonadota</taxon>
        <taxon>Gammaproteobacteria</taxon>
        <taxon>Enterobacterales</taxon>
        <taxon>Enterobacteriaceae</taxon>
        <taxon>Escherichia</taxon>
    </lineage>
</organism>